<evidence type="ECO:0000313" key="2">
    <source>
        <dbReference type="EMBL" id="QII11062.1"/>
    </source>
</evidence>
<protein>
    <submittedName>
        <fullName evidence="1">Uncharacterized protein</fullName>
    </submittedName>
</protein>
<gene>
    <name evidence="2" type="ORF">KsCSTR_16830</name>
    <name evidence="1" type="ORF">kuste3270</name>
</gene>
<sequence>MRKLSICPSLRSMGKRCKFVFVIKGVVESMEKTDPPTLPPAGDIVLIRIIAPLPLTVSIFWKHLN</sequence>
<dbReference type="EMBL" id="CT573071">
    <property type="protein sequence ID" value="CAJ74030.1"/>
    <property type="molecule type" value="Genomic_DNA"/>
</dbReference>
<accession>Q1Q1Z9</accession>
<dbReference type="EMBL" id="CP049055">
    <property type="protein sequence ID" value="QII11062.1"/>
    <property type="molecule type" value="Genomic_DNA"/>
</dbReference>
<dbReference type="AlphaFoldDB" id="Q1Q1Z9"/>
<reference evidence="1" key="2">
    <citation type="submission" date="2006-01" db="EMBL/GenBank/DDBJ databases">
        <authorList>
            <person name="Genoscope"/>
        </authorList>
    </citation>
    <scope>NUCLEOTIDE SEQUENCE</scope>
</reference>
<proteinExistence type="predicted"/>
<evidence type="ECO:0000313" key="1">
    <source>
        <dbReference type="EMBL" id="CAJ74030.1"/>
    </source>
</evidence>
<organism evidence="1">
    <name type="scientific">Kuenenia stuttgartiensis</name>
    <dbReference type="NCBI Taxonomy" id="174633"/>
    <lineage>
        <taxon>Bacteria</taxon>
        <taxon>Pseudomonadati</taxon>
        <taxon>Planctomycetota</taxon>
        <taxon>Candidatus Brocadiia</taxon>
        <taxon>Candidatus Brocadiales</taxon>
        <taxon>Candidatus Brocadiaceae</taxon>
        <taxon>Candidatus Kuenenia</taxon>
    </lineage>
</organism>
<name>Q1Q1Z9_KUEST</name>
<evidence type="ECO:0000313" key="3">
    <source>
        <dbReference type="Proteomes" id="UP000501926"/>
    </source>
</evidence>
<dbReference type="Proteomes" id="UP000501926">
    <property type="component" value="Chromosome"/>
</dbReference>
<reference evidence="2 3" key="3">
    <citation type="submission" date="2020-02" db="EMBL/GenBank/DDBJ databases">
        <title>Newly sequenced genome of strain CSTR1 showed variability in Candidatus Kuenenia stuttgartiensis genomes.</title>
        <authorList>
            <person name="Ding C."/>
            <person name="Adrian L."/>
        </authorList>
    </citation>
    <scope>NUCLEOTIDE SEQUENCE [LARGE SCALE GENOMIC DNA]</scope>
    <source>
        <strain evidence="2 3">CSTR1</strain>
    </source>
</reference>
<reference evidence="1" key="1">
    <citation type="journal article" date="2006" name="Nature">
        <title>Deciphering the evolution and metabolism of an anammox bacterium from a community genome.</title>
        <authorList>
            <person name="Strous M."/>
            <person name="Pelletier E."/>
            <person name="Mangenot S."/>
            <person name="Rattei T."/>
            <person name="Lehner A."/>
            <person name="Taylor M.W."/>
            <person name="Horn M."/>
            <person name="Daims H."/>
            <person name="Bartol-Mavel D."/>
            <person name="Wincker P."/>
            <person name="Barbe V."/>
            <person name="Fonknechten N."/>
            <person name="Vallenet D."/>
            <person name="Segurens B."/>
            <person name="Schenowitz-Truong C."/>
            <person name="Medigue C."/>
            <person name="Collingro A."/>
            <person name="Snel B."/>
            <person name="Dutilh B.E."/>
            <person name="OpDenCamp H.J.M."/>
            <person name="vanDerDrift C."/>
            <person name="Cirpus I."/>
            <person name="vanDePas-Schoonen K.T."/>
            <person name="Harhangi H.R."/>
            <person name="vanNiftrik L."/>
            <person name="Schmid M."/>
            <person name="Keltjens J."/>
            <person name="vanDeVossenberg J."/>
            <person name="Kartal B."/>
            <person name="Meier H."/>
            <person name="Frishman D."/>
            <person name="Huynen M.A."/>
            <person name="Mewes H."/>
            <person name="Weissenbach J."/>
            <person name="Jetten M.S.M."/>
            <person name="Wagner M."/>
            <person name="LePaslier D."/>
        </authorList>
    </citation>
    <scope>NUCLEOTIDE SEQUENCE</scope>
</reference>